<dbReference type="AlphaFoldDB" id="A0A1G6R8V6"/>
<keyword evidence="10" id="KW-1185">Reference proteome</keyword>
<dbReference type="Proteomes" id="UP000199519">
    <property type="component" value="Unassembled WGS sequence"/>
</dbReference>
<sequence>MRKKALVKISLLLVLVFVFTATSFAQTTVEYWTTQTEQERVEVINDLIARFESQQDQYQIELVTVQENDIPTKLASGMAAGRLPQMIEVGAENILNLGAEGMLDSEAVNDVVNRIGEEDIYDGALKMLSNPAGGYFGVPFHGWVQGIWYREDLFEERGLEPPTTWESIMTAAKEFYKPEEQQYGIVIGTNKDAYARQTFTQYALSNNARIFDEEGNLVFNSPEMVETLKFYAELAETTPPGPNGWRDARDLYLAGRVPMMMYSTYIMDDIGLQATDYAGEQGAIIENLVDKTNFANTMKHKTEAVFGQINGLTFIKSEDQEKLEGAKTFAEFLLTGENYIDFLHMAPGGMNPVRPSIANDPKYLEHELLEVWGEKSARIASGLNSIGKFGYVGGRVFPEIGNITSQFIVGQTIMRMTERGWSAERAAEWGHNEMQDALD</sequence>
<dbReference type="Pfam" id="PF13416">
    <property type="entry name" value="SBP_bac_8"/>
    <property type="match status" value="1"/>
</dbReference>
<reference evidence="9 10" key="1">
    <citation type="submission" date="2016-10" db="EMBL/GenBank/DDBJ databases">
        <authorList>
            <person name="Varghese N."/>
            <person name="Submissions S."/>
        </authorList>
    </citation>
    <scope>NUCLEOTIDE SEQUENCE [LARGE SCALE GENOMIC DNA]</scope>
    <source>
        <strain evidence="5 12">WG10</strain>
        <strain evidence="6 10">WG2</strain>
        <strain evidence="7 9">WG5</strain>
    </source>
</reference>
<dbReference type="GeneID" id="57013426"/>
<evidence type="ECO:0000313" key="7">
    <source>
        <dbReference type="EMBL" id="SET07478.1"/>
    </source>
</evidence>
<dbReference type="SUPFAM" id="SSF53850">
    <property type="entry name" value="Periplasmic binding protein-like II"/>
    <property type="match status" value="1"/>
</dbReference>
<proteinExistence type="inferred from homology"/>
<dbReference type="EMBL" id="FMYT01000022">
    <property type="protein sequence ID" value="SDD01090.1"/>
    <property type="molecule type" value="Genomic_DNA"/>
</dbReference>
<reference evidence="8 11" key="2">
    <citation type="submission" date="2019-03" db="EMBL/GenBank/DDBJ databases">
        <title>Subsurface microbial communities from deep shales in Ohio and West Virginia, USA.</title>
        <authorList>
            <person name="Wrighton K."/>
        </authorList>
    </citation>
    <scope>NUCLEOTIDE SEQUENCE [LARGE SCALE GENOMIC DNA]</scope>
    <source>
        <strain evidence="8 11">DSMZ 11287</strain>
    </source>
</reference>
<evidence type="ECO:0000256" key="2">
    <source>
        <dbReference type="ARBA" id="ARBA00022448"/>
    </source>
</evidence>
<comment type="similarity">
    <text evidence="1">Belongs to the bacterial solute-binding protein 1 family.</text>
</comment>
<dbReference type="Proteomes" id="UP000324896">
    <property type="component" value="Unassembled WGS sequence"/>
</dbReference>
<evidence type="ECO:0000313" key="6">
    <source>
        <dbReference type="EMBL" id="SDF75917.1"/>
    </source>
</evidence>
<evidence type="ECO:0000256" key="4">
    <source>
        <dbReference type="SAM" id="SignalP"/>
    </source>
</evidence>
<evidence type="ECO:0000313" key="11">
    <source>
        <dbReference type="Proteomes" id="UP000295472"/>
    </source>
</evidence>
<dbReference type="RefSeq" id="WP_089656090.1">
    <property type="nucleotide sequence ID" value="NZ_FMYT01000022.1"/>
</dbReference>
<evidence type="ECO:0000256" key="3">
    <source>
        <dbReference type="ARBA" id="ARBA00022729"/>
    </source>
</evidence>
<organism evidence="5 12">
    <name type="scientific">Halanaerobium congolense</name>
    <dbReference type="NCBI Taxonomy" id="54121"/>
    <lineage>
        <taxon>Bacteria</taxon>
        <taxon>Bacillati</taxon>
        <taxon>Bacillota</taxon>
        <taxon>Clostridia</taxon>
        <taxon>Halanaerobiales</taxon>
        <taxon>Halanaerobiaceae</taxon>
        <taxon>Halanaerobium</taxon>
    </lineage>
</organism>
<protein>
    <submittedName>
        <fullName evidence="5">Carbohydrate ABC transporter substrate-binding protein, CUT1 family</fullName>
    </submittedName>
    <submittedName>
        <fullName evidence="8">Multiple sugar transport system substrate-binding protein</fullName>
    </submittedName>
</protein>
<feature type="signal peptide" evidence="4">
    <location>
        <begin position="1"/>
        <end position="25"/>
    </location>
</feature>
<evidence type="ECO:0000313" key="5">
    <source>
        <dbReference type="EMBL" id="SDD01090.1"/>
    </source>
</evidence>
<dbReference type="InterPro" id="IPR006059">
    <property type="entry name" value="SBP"/>
</dbReference>
<feature type="chain" id="PRO_5011393239" evidence="4">
    <location>
        <begin position="26"/>
        <end position="439"/>
    </location>
</feature>
<dbReference type="Proteomes" id="UP000198612">
    <property type="component" value="Unassembled WGS sequence"/>
</dbReference>
<dbReference type="EMBL" id="FOHG01000023">
    <property type="protein sequence ID" value="SET07478.1"/>
    <property type="molecule type" value="Genomic_DNA"/>
</dbReference>
<keyword evidence="3 4" id="KW-0732">Signal</keyword>
<name>A0A1G6R8V6_9FIRM</name>
<dbReference type="PANTHER" id="PTHR43649">
    <property type="entry name" value="ARABINOSE-BINDING PROTEIN-RELATED"/>
    <property type="match status" value="1"/>
</dbReference>
<dbReference type="Proteomes" id="UP000295472">
    <property type="component" value="Unassembled WGS sequence"/>
</dbReference>
<dbReference type="EMBL" id="FNBJ01000023">
    <property type="protein sequence ID" value="SDF75917.1"/>
    <property type="molecule type" value="Genomic_DNA"/>
</dbReference>
<evidence type="ECO:0000313" key="8">
    <source>
        <dbReference type="EMBL" id="TDX40599.1"/>
    </source>
</evidence>
<dbReference type="InterPro" id="IPR050490">
    <property type="entry name" value="Bact_solute-bd_prot1"/>
</dbReference>
<dbReference type="Gene3D" id="3.40.190.10">
    <property type="entry name" value="Periplasmic binding protein-like II"/>
    <property type="match status" value="1"/>
</dbReference>
<evidence type="ECO:0000313" key="12">
    <source>
        <dbReference type="Proteomes" id="UP000324896"/>
    </source>
</evidence>
<keyword evidence="8" id="KW-0762">Sugar transport</keyword>
<keyword evidence="2" id="KW-0813">Transport</keyword>
<evidence type="ECO:0000313" key="10">
    <source>
        <dbReference type="Proteomes" id="UP000199519"/>
    </source>
</evidence>
<evidence type="ECO:0000256" key="1">
    <source>
        <dbReference type="ARBA" id="ARBA00008520"/>
    </source>
</evidence>
<dbReference type="EMBL" id="SOEF01000028">
    <property type="protein sequence ID" value="TDX40599.1"/>
    <property type="molecule type" value="Genomic_DNA"/>
</dbReference>
<gene>
    <name evidence="8" type="ORF">C7954_12814</name>
    <name evidence="5" type="ORF">SAMN04488597_12218</name>
    <name evidence="6" type="ORF">SAMN04488598_12318</name>
    <name evidence="7" type="ORF">SAMN04515652_12318</name>
</gene>
<evidence type="ECO:0000313" key="9">
    <source>
        <dbReference type="Proteomes" id="UP000198612"/>
    </source>
</evidence>
<dbReference type="PANTHER" id="PTHR43649:SF34">
    <property type="entry name" value="ABC TRANSPORTER PERIPLASMIC-BINDING PROTEIN YCJN-RELATED"/>
    <property type="match status" value="1"/>
</dbReference>
<accession>A0A1G6R8V6</accession>